<feature type="domain" description="Integrator complex subunit 4/Protein SIEL C-terminal Ig-like" evidence="3">
    <location>
        <begin position="883"/>
        <end position="993"/>
    </location>
</feature>
<organism evidence="4 5">
    <name type="scientific">Parascaris univalens</name>
    <name type="common">Nematode worm</name>
    <dbReference type="NCBI Taxonomy" id="6257"/>
    <lineage>
        <taxon>Eukaryota</taxon>
        <taxon>Metazoa</taxon>
        <taxon>Ecdysozoa</taxon>
        <taxon>Nematoda</taxon>
        <taxon>Chromadorea</taxon>
        <taxon>Rhabditida</taxon>
        <taxon>Spirurina</taxon>
        <taxon>Ascaridomorpha</taxon>
        <taxon>Ascaridoidea</taxon>
        <taxon>Ascarididae</taxon>
        <taxon>Parascaris</taxon>
    </lineage>
</organism>
<reference evidence="5 6" key="1">
    <citation type="submission" date="2022-11" db="UniProtKB">
        <authorList>
            <consortium name="WormBaseParasite"/>
        </authorList>
    </citation>
    <scope>IDENTIFICATION</scope>
</reference>
<dbReference type="PANTHER" id="PTHR20938:SF0">
    <property type="entry name" value="INTEGRATOR COMPLEX SUBUNIT 4"/>
    <property type="match status" value="1"/>
</dbReference>
<comment type="subcellular location">
    <subcellularLocation>
        <location evidence="1">Nucleus</location>
    </subcellularLocation>
</comment>
<evidence type="ECO:0000259" key="3">
    <source>
        <dbReference type="Pfam" id="PF25458"/>
    </source>
</evidence>
<protein>
    <submittedName>
        <fullName evidence="5 6">Integrator complex subunit 4</fullName>
    </submittedName>
</protein>
<dbReference type="PANTHER" id="PTHR20938">
    <property type="entry name" value="INTEGRATOR COMPLEX SUBUNIT 4"/>
    <property type="match status" value="1"/>
</dbReference>
<dbReference type="WBParaSite" id="PgR018_g103_t01">
    <property type="protein sequence ID" value="PgR018_g103_t01"/>
    <property type="gene ID" value="PgR018_g103"/>
</dbReference>
<keyword evidence="4" id="KW-1185">Reference proteome</keyword>
<dbReference type="Pfam" id="PF25458">
    <property type="entry name" value="INTS4_C"/>
    <property type="match status" value="1"/>
</dbReference>
<evidence type="ECO:0000313" key="4">
    <source>
        <dbReference type="Proteomes" id="UP000887569"/>
    </source>
</evidence>
<dbReference type="InterPro" id="IPR057412">
    <property type="entry name" value="INTS4_C"/>
</dbReference>
<dbReference type="InterPro" id="IPR011989">
    <property type="entry name" value="ARM-like"/>
</dbReference>
<keyword evidence="2" id="KW-0539">Nucleus</keyword>
<accession>A0A915AYA0</accession>
<evidence type="ECO:0000256" key="1">
    <source>
        <dbReference type="ARBA" id="ARBA00004123"/>
    </source>
</evidence>
<name>A0A915AYA0_PARUN</name>
<dbReference type="GO" id="GO:0016180">
    <property type="term" value="P:snRNA processing"/>
    <property type="evidence" value="ECO:0007669"/>
    <property type="project" value="TreeGrafter"/>
</dbReference>
<sequence>MMLTQQQLLKESFQKIGHTLKRDRAGDRLSASLASNMMTASSFTVGPSGVKRPRLTAGITSAELGERAAKFSTRDAVRLLEEALKSWDAGDRQTGSQRVREFSVGHLCALPSSHTECASLLLQLAAACRSIETSEACLRYTLRLMETAPSMSEFWRTVFPRIVDDEKRKDYGIAKRFALDGSVLSIFQLAVSNGLLSDSQLEVAREVAGRSLYSDDCERRIAAIHFYMAYIVGDGGPRNQEEILAMERLLCDLCEDRDSRVRYAAIRGLSSLSKSTKSLSFYIYSVAKKLSGNTEKFVRIEALRILKDFADRIPETEVKGRNNVELRLVDDAFSVVCHAINDIEVLVRAEAAKLLGSFEQVSDCFLDQTLDKKLLNAMRMSKTWQSASRRPQQWNVRRERYAASTEWSTGKKLGEDVPAEEVEDEQASIIPTGACGALITALEDEFMVVRQAGVYSLGRLAADRSFLAAAAIDNLSDMFNDEIEEVRLDAIYALTPLVVHGVLHKEQLDTMLTVLDDALPDSREALRVLLMKATMDSPECMEDTVRALLNCLRRFPIDESSIFRCLGDLGRRHGSFVQPLVVGLLGLNPMFEITEPELDDSTYMAKLMLILNAASVHEPLCSLLPEFVVRHYRYLRSSMPDLIPFVKKLSDGEMADVDDSSRITKKKAVRRETLSLLESLYEKICDACGMDSYKERTAMLKRLVSDFDGLCIADCSIAGTACFVANLIRLLVHYDLVLQKLSCFGDFESVLSIVDEALEMVEHGENEFCSVDTAVVGLLAEYRFRLRVLRVAAQLDIDPRAYVNVSEVLSSEIDSLKERLTALDTVPTTATALIVARIAEQIDQSVEKKFIGGRSIVAAFQPGGLTPPEKLASFSSIATKWVEIVEPTEAFKDPIRFRAGLPLGVLFNILLHNFNEEDVENFRIKIAYSTLRYVLFRPRKMDMKSVPMQGHRFLGHVLIESNVWSTAGVVRISCVLLIPQRKQVCLERGNHTDGPSGQRRESTVTKYVSLRESPFS</sequence>
<dbReference type="GO" id="GO:0032039">
    <property type="term" value="C:integrator complex"/>
    <property type="evidence" value="ECO:0007669"/>
    <property type="project" value="TreeGrafter"/>
</dbReference>
<evidence type="ECO:0000256" key="2">
    <source>
        <dbReference type="ARBA" id="ARBA00023242"/>
    </source>
</evidence>
<evidence type="ECO:0000313" key="6">
    <source>
        <dbReference type="WBParaSite" id="PgR018_g103_t02"/>
    </source>
</evidence>
<dbReference type="InterPro" id="IPR016024">
    <property type="entry name" value="ARM-type_fold"/>
</dbReference>
<dbReference type="WBParaSite" id="PgR018_g103_t02">
    <property type="protein sequence ID" value="PgR018_g103_t02"/>
    <property type="gene ID" value="PgR018_g103"/>
</dbReference>
<dbReference type="AlphaFoldDB" id="A0A915AYA0"/>
<evidence type="ECO:0000313" key="5">
    <source>
        <dbReference type="WBParaSite" id="PgR018_g103_t01"/>
    </source>
</evidence>
<proteinExistence type="predicted"/>
<dbReference type="Gene3D" id="1.25.10.10">
    <property type="entry name" value="Leucine-rich Repeat Variant"/>
    <property type="match status" value="2"/>
</dbReference>
<dbReference type="Proteomes" id="UP000887569">
    <property type="component" value="Unplaced"/>
</dbReference>
<dbReference type="SUPFAM" id="SSF48371">
    <property type="entry name" value="ARM repeat"/>
    <property type="match status" value="1"/>
</dbReference>